<feature type="compositionally biased region" description="Polar residues" evidence="1">
    <location>
        <begin position="932"/>
        <end position="953"/>
    </location>
</feature>
<feature type="region of interest" description="Disordered" evidence="1">
    <location>
        <begin position="372"/>
        <end position="396"/>
    </location>
</feature>
<feature type="compositionally biased region" description="Polar residues" evidence="1">
    <location>
        <begin position="425"/>
        <end position="446"/>
    </location>
</feature>
<feature type="compositionally biased region" description="Polar residues" evidence="1">
    <location>
        <begin position="962"/>
        <end position="975"/>
    </location>
</feature>
<feature type="compositionally biased region" description="Polar residues" evidence="1">
    <location>
        <begin position="279"/>
        <end position="290"/>
    </location>
</feature>
<evidence type="ECO:0000313" key="2">
    <source>
        <dbReference type="EMBL" id="KAJ1970203.1"/>
    </source>
</evidence>
<sequence>MSCETLFAEDLFDSVTTLNTRSEDLESDLGERVTHQSLLEAKNAMIDALYFKACRLEFASKKAMGFIKRTHKRLTLLEAKIPTIIGPTEKSAVTAPLNTALRYLEIAQVPIEDEIPYPEMSNASDTTLHHEKWILDTYVSGDEESDVSMLDSSFVSHSEFTQLTLTKSDASHPLTPDSIYCGESPEKAPPATRGATLATPPHKHSGGRHSVTPKDLSEWTPESNTSGATPERSPANQLDTAWPTDTPCKSSLTPTGRIRTQLPTPSLRSVGFNEHSPSKRISSVSSTLTSTPCGHCRESMRLFSTWQAERDILNHGMNDLASQVEEAHGKLHAAESQCRTFLDRLNPLHQRLKANITKLSVTVNTKEDANSCGQVESTMSTPTKTATETGQTRSPCTPGTEHLLNDLETWVDLLVDKVGTPSTPPTQRVRPNSVDDTGLTSPLSPTLSVRSPNYSLIVSPMVRSPTFTYSVASVDILPTSPTSPRTGGEELSFSLTEGRESLVDPWGAVSTMEYLDRFMTHEEQQRQKSHESRPLTLQTPPSTVYLDAITYTDFATFTLGLATQGVKRTLLTATTGSHPQSSVQWNSLHLAHLVMVEDIRPCLMASADKPSKPLLGNLTTLGEASGLDKERLLEAVVHQRCEIEAKRSHPTESSRGNLPNPIMVSQPGPTKVSPPVRDSQPNPSNGSRDTITLSGPAKRRVSIADVQDQYVAPRTRPASCIARCALCGQNRECGYTLSIPREATRPAKSTAAATLLPLTTAMSLLKPDDIHSNSSMNGSTLGRSWKALTGEFRWGRKPRTAAETLDPSQIRHPGTHSAPNKVTPIDTTDKTTTGKVIMETFPIDRFCRDRVVVVCDLVGYLSQLSLGLWDHVPLVHRYEKFVLHRQRITWARLGCLSMFEPEEAGLTSDTPPNTTANRTGVPMALLPTSRVQRQPSIQNKLAQPQSLLRQTSRAKPPRPQTIRLSRQSSQRSTAFPQVKPFTGSVLNKEDGKTRPTPTWKRKQLTDSRVVLVR</sequence>
<feature type="region of interest" description="Disordered" evidence="1">
    <location>
        <begin position="807"/>
        <end position="828"/>
    </location>
</feature>
<feature type="region of interest" description="Disordered" evidence="1">
    <location>
        <begin position="168"/>
        <end position="290"/>
    </location>
</feature>
<protein>
    <submittedName>
        <fullName evidence="2">Uncharacterized protein</fullName>
    </submittedName>
</protein>
<gene>
    <name evidence="2" type="ORF">IWQ62_000112</name>
</gene>
<feature type="region of interest" description="Disordered" evidence="1">
    <location>
        <begin position="419"/>
        <end position="446"/>
    </location>
</feature>
<accession>A0A9W8E6F1</accession>
<dbReference type="OrthoDB" id="5560525at2759"/>
<feature type="compositionally biased region" description="Polar residues" evidence="1">
    <location>
        <begin position="679"/>
        <end position="693"/>
    </location>
</feature>
<organism evidence="2 3">
    <name type="scientific">Dispira parvispora</name>
    <dbReference type="NCBI Taxonomy" id="1520584"/>
    <lineage>
        <taxon>Eukaryota</taxon>
        <taxon>Fungi</taxon>
        <taxon>Fungi incertae sedis</taxon>
        <taxon>Zoopagomycota</taxon>
        <taxon>Kickxellomycotina</taxon>
        <taxon>Dimargaritomycetes</taxon>
        <taxon>Dimargaritales</taxon>
        <taxon>Dimargaritaceae</taxon>
        <taxon>Dispira</taxon>
    </lineage>
</organism>
<dbReference type="Proteomes" id="UP001150925">
    <property type="component" value="Unassembled WGS sequence"/>
</dbReference>
<name>A0A9W8E6F1_9FUNG</name>
<dbReference type="EMBL" id="JANBPY010000003">
    <property type="protein sequence ID" value="KAJ1970203.1"/>
    <property type="molecule type" value="Genomic_DNA"/>
</dbReference>
<evidence type="ECO:0000313" key="3">
    <source>
        <dbReference type="Proteomes" id="UP001150925"/>
    </source>
</evidence>
<proteinExistence type="predicted"/>
<feature type="region of interest" description="Disordered" evidence="1">
    <location>
        <begin position="644"/>
        <end position="698"/>
    </location>
</feature>
<comment type="caution">
    <text evidence="2">The sequence shown here is derived from an EMBL/GenBank/DDBJ whole genome shotgun (WGS) entry which is preliminary data.</text>
</comment>
<reference evidence="2" key="1">
    <citation type="submission" date="2022-07" db="EMBL/GenBank/DDBJ databases">
        <title>Phylogenomic reconstructions and comparative analyses of Kickxellomycotina fungi.</title>
        <authorList>
            <person name="Reynolds N.K."/>
            <person name="Stajich J.E."/>
            <person name="Barry K."/>
            <person name="Grigoriev I.V."/>
            <person name="Crous P."/>
            <person name="Smith M.E."/>
        </authorList>
    </citation>
    <scope>NUCLEOTIDE SEQUENCE</scope>
    <source>
        <strain evidence="2">RSA 1196</strain>
    </source>
</reference>
<feature type="compositionally biased region" description="Polar residues" evidence="1">
    <location>
        <begin position="220"/>
        <end position="239"/>
    </location>
</feature>
<feature type="region of interest" description="Disordered" evidence="1">
    <location>
        <begin position="932"/>
        <end position="1001"/>
    </location>
</feature>
<keyword evidence="3" id="KW-1185">Reference proteome</keyword>
<evidence type="ECO:0000256" key="1">
    <source>
        <dbReference type="SAM" id="MobiDB-lite"/>
    </source>
</evidence>
<dbReference type="AlphaFoldDB" id="A0A9W8E6F1"/>